<evidence type="ECO:0000313" key="5">
    <source>
        <dbReference type="EMBL" id="RHE15977.1"/>
    </source>
</evidence>
<evidence type="ECO:0000313" key="9">
    <source>
        <dbReference type="Proteomes" id="UP000265828"/>
    </source>
</evidence>
<protein>
    <recommendedName>
        <fullName evidence="12">Lipoprotein</fullName>
    </recommendedName>
</protein>
<dbReference type="AlphaFoldDB" id="A0A396A0K4"/>
<feature type="signal peptide" evidence="1">
    <location>
        <begin position="1"/>
        <end position="22"/>
    </location>
</feature>
<dbReference type="EMBL" id="QRZI01000001">
    <property type="protein sequence ID" value="RGV66578.1"/>
    <property type="molecule type" value="Genomic_DNA"/>
</dbReference>
<dbReference type="Proteomes" id="UP000284644">
    <property type="component" value="Unassembled WGS sequence"/>
</dbReference>
<dbReference type="EMBL" id="QSUB01000002">
    <property type="protein sequence ID" value="RGN05849.1"/>
    <property type="molecule type" value="Genomic_DNA"/>
</dbReference>
<evidence type="ECO:0000313" key="10">
    <source>
        <dbReference type="Proteomes" id="UP000283928"/>
    </source>
</evidence>
<dbReference type="EMBL" id="QSKO01000012">
    <property type="protein sequence ID" value="RHE74813.1"/>
    <property type="molecule type" value="Genomic_DNA"/>
</dbReference>
<accession>A0A396A0K4</accession>
<keyword evidence="1" id="KW-0732">Signal</keyword>
<dbReference type="RefSeq" id="WP_117739045.1">
    <property type="nucleotide sequence ID" value="NZ_JAAILP010000005.1"/>
</dbReference>
<proteinExistence type="predicted"/>
<evidence type="ECO:0000313" key="8">
    <source>
        <dbReference type="Proteomes" id="UP000265808"/>
    </source>
</evidence>
<feature type="chain" id="PRO_5038231186" description="Lipoprotein" evidence="1">
    <location>
        <begin position="23"/>
        <end position="228"/>
    </location>
</feature>
<evidence type="ECO:0000313" key="4">
    <source>
        <dbReference type="EMBL" id="RHC09268.1"/>
    </source>
</evidence>
<dbReference type="EMBL" id="QSHL01000002">
    <property type="protein sequence ID" value="RHC09268.1"/>
    <property type="molecule type" value="Genomic_DNA"/>
</dbReference>
<dbReference type="EMBL" id="QSJW01000001">
    <property type="protein sequence ID" value="RHE15977.1"/>
    <property type="molecule type" value="Genomic_DNA"/>
</dbReference>
<name>A0A396A0K4_9FIRM</name>
<dbReference type="Proteomes" id="UP000283928">
    <property type="component" value="Unassembled WGS sequence"/>
</dbReference>
<dbReference type="Proteomes" id="UP000265828">
    <property type="component" value="Unassembled WGS sequence"/>
</dbReference>
<evidence type="ECO:0008006" key="12">
    <source>
        <dbReference type="Google" id="ProtNLM"/>
    </source>
</evidence>
<evidence type="ECO:0000313" key="7">
    <source>
        <dbReference type="Proteomes" id="UP000261222"/>
    </source>
</evidence>
<comment type="caution">
    <text evidence="3">The sequence shown here is derived from an EMBL/GenBank/DDBJ whole genome shotgun (WGS) entry which is preliminary data.</text>
</comment>
<reference evidence="7 8" key="1">
    <citation type="submission" date="2018-08" db="EMBL/GenBank/DDBJ databases">
        <title>A genome reference for cultivated species of the human gut microbiota.</title>
        <authorList>
            <person name="Zou Y."/>
            <person name="Xue W."/>
            <person name="Luo G."/>
        </authorList>
    </citation>
    <scope>NUCLEOTIDE SEQUENCE [LARGE SCALE GENOMIC DNA]</scope>
    <source>
        <strain evidence="3 9">AF14-23</strain>
        <strain evidence="6 10">AM27-32LB</strain>
        <strain evidence="5 11">AM29-25AC</strain>
        <strain evidence="4 8">AM37-4AC</strain>
        <strain evidence="2 7">OM06-11AA</strain>
    </source>
</reference>
<evidence type="ECO:0000256" key="1">
    <source>
        <dbReference type="SAM" id="SignalP"/>
    </source>
</evidence>
<dbReference type="Proteomes" id="UP000265808">
    <property type="component" value="Unassembled WGS sequence"/>
</dbReference>
<evidence type="ECO:0000313" key="3">
    <source>
        <dbReference type="EMBL" id="RGV66578.1"/>
    </source>
</evidence>
<sequence>MKRNFILRVGAVLLSVSCAAVGTGTNTETVLAEETADSSTLGLQETQNMTENETDKAALSSVKLNLDQDLEKVPAVFSDYVDKLSAYSVTLVYSDGSEKLLDGEDSNYSLTVSYEDSKDEEQNIHKICHAVVKEVSTGKEFEDTQEIILGRAAPDEISTEAMTTLILQGKKKWLIVQSTPSVSGSYALNSDRTINNIWYKSENGEIICTEDILKLQKDTTYQFLITLK</sequence>
<dbReference type="Proteomes" id="UP000261222">
    <property type="component" value="Unassembled WGS sequence"/>
</dbReference>
<organism evidence="3 9">
    <name type="scientific">Blautia obeum</name>
    <dbReference type="NCBI Taxonomy" id="40520"/>
    <lineage>
        <taxon>Bacteria</taxon>
        <taxon>Bacillati</taxon>
        <taxon>Bacillota</taxon>
        <taxon>Clostridia</taxon>
        <taxon>Lachnospirales</taxon>
        <taxon>Lachnospiraceae</taxon>
        <taxon>Blautia</taxon>
    </lineage>
</organism>
<evidence type="ECO:0000313" key="6">
    <source>
        <dbReference type="EMBL" id="RHE74813.1"/>
    </source>
</evidence>
<evidence type="ECO:0000313" key="11">
    <source>
        <dbReference type="Proteomes" id="UP000284644"/>
    </source>
</evidence>
<gene>
    <name evidence="6" type="ORF">DW723_09790</name>
    <name evidence="5" type="ORF">DW767_02145</name>
    <name evidence="4" type="ORF">DW859_04610</name>
    <name evidence="3" type="ORF">DWW07_02475</name>
    <name evidence="2" type="ORF">DXB81_07485</name>
</gene>
<evidence type="ECO:0000313" key="2">
    <source>
        <dbReference type="EMBL" id="RGN05849.1"/>
    </source>
</evidence>